<evidence type="ECO:0000313" key="2">
    <source>
        <dbReference type="Proteomes" id="UP000217790"/>
    </source>
</evidence>
<keyword evidence="2" id="KW-1185">Reference proteome</keyword>
<sequence length="79" mass="8704">MEDPLDYQHSDHGCTMCISCASRAIARHHPVILTTRSTSEWLPYVATPLSTVHRTSAPAPPCTLYIPPLPNEALIYTEG</sequence>
<reference evidence="2" key="1">
    <citation type="journal article" date="2017" name="Nat. Ecol. Evol.">
        <title>Genome expansion and lineage-specific genetic innovations in the forest pathogenic fungi Armillaria.</title>
        <authorList>
            <person name="Sipos G."/>
            <person name="Prasanna A.N."/>
            <person name="Walter M.C."/>
            <person name="O'Connor E."/>
            <person name="Balint B."/>
            <person name="Krizsan K."/>
            <person name="Kiss B."/>
            <person name="Hess J."/>
            <person name="Varga T."/>
            <person name="Slot J."/>
            <person name="Riley R."/>
            <person name="Boka B."/>
            <person name="Rigling D."/>
            <person name="Barry K."/>
            <person name="Lee J."/>
            <person name="Mihaltcheva S."/>
            <person name="LaButti K."/>
            <person name="Lipzen A."/>
            <person name="Waldron R."/>
            <person name="Moloney N.M."/>
            <person name="Sperisen C."/>
            <person name="Kredics L."/>
            <person name="Vagvoelgyi C."/>
            <person name="Patrignani A."/>
            <person name="Fitzpatrick D."/>
            <person name="Nagy I."/>
            <person name="Doyle S."/>
            <person name="Anderson J.B."/>
            <person name="Grigoriev I.V."/>
            <person name="Gueldener U."/>
            <person name="Muensterkoetter M."/>
            <person name="Nagy L.G."/>
        </authorList>
    </citation>
    <scope>NUCLEOTIDE SEQUENCE [LARGE SCALE GENOMIC DNA]</scope>
    <source>
        <strain evidence="2">Ar21-2</strain>
    </source>
</reference>
<dbReference type="EMBL" id="KZ293701">
    <property type="protein sequence ID" value="PBK84039.1"/>
    <property type="molecule type" value="Genomic_DNA"/>
</dbReference>
<proteinExistence type="predicted"/>
<dbReference type="Proteomes" id="UP000217790">
    <property type="component" value="Unassembled WGS sequence"/>
</dbReference>
<evidence type="ECO:0000313" key="1">
    <source>
        <dbReference type="EMBL" id="PBK84039.1"/>
    </source>
</evidence>
<dbReference type="AlphaFoldDB" id="A0A2H3CLR8"/>
<name>A0A2H3CLR8_ARMGA</name>
<gene>
    <name evidence="1" type="ORF">ARMGADRAFT_616796</name>
</gene>
<protein>
    <submittedName>
        <fullName evidence="1">Uncharacterized protein</fullName>
    </submittedName>
</protein>
<dbReference type="InParanoid" id="A0A2H3CLR8"/>
<accession>A0A2H3CLR8</accession>
<organism evidence="1 2">
    <name type="scientific">Armillaria gallica</name>
    <name type="common">Bulbous honey fungus</name>
    <name type="synonym">Armillaria bulbosa</name>
    <dbReference type="NCBI Taxonomy" id="47427"/>
    <lineage>
        <taxon>Eukaryota</taxon>
        <taxon>Fungi</taxon>
        <taxon>Dikarya</taxon>
        <taxon>Basidiomycota</taxon>
        <taxon>Agaricomycotina</taxon>
        <taxon>Agaricomycetes</taxon>
        <taxon>Agaricomycetidae</taxon>
        <taxon>Agaricales</taxon>
        <taxon>Marasmiineae</taxon>
        <taxon>Physalacriaceae</taxon>
        <taxon>Armillaria</taxon>
    </lineage>
</organism>